<dbReference type="EMBL" id="LC779065">
    <property type="protein sequence ID" value="BES79779.1"/>
    <property type="molecule type" value="Genomic_DNA"/>
</dbReference>
<organism evidence="1 2">
    <name type="scientific">Yersinia phage vB_Yru_GN1</name>
    <dbReference type="NCBI Taxonomy" id="3074381"/>
    <lineage>
        <taxon>Viruses</taxon>
        <taxon>Duplodnaviria</taxon>
        <taxon>Heunggongvirae</taxon>
        <taxon>Uroviricota</taxon>
        <taxon>Caudoviricetes</taxon>
        <taxon>Caudoviricetes incertae sedis</taxon>
        <taxon>Sepahanvirus</taxon>
        <taxon>Sepahanvirus vB-Yru-GN1</taxon>
    </lineage>
</organism>
<reference evidence="1 2" key="1">
    <citation type="submission" date="2023-09" db="EMBL/GenBank/DDBJ databases">
        <title>Analysis of phage genome (vB_Yru_GN1) of the bacterium (Yersinia ruckeri).</title>
        <authorList>
            <person name="Ganjoor M.S."/>
            <person name="Bouzari M."/>
            <person name="Soleimani-Delfan A."/>
        </authorList>
    </citation>
    <scope>NUCLEOTIDE SEQUENCE [LARGE SCALE GENOMIC DNA]</scope>
    <source>
        <strain evidence="2">vB_Yru_GN1</strain>
    </source>
</reference>
<dbReference type="Proteomes" id="UP001304813">
    <property type="component" value="Segment"/>
</dbReference>
<sequence>MGRRKLSNKTKITRLGEKINKLGWDLQELAEKEYGPGAFIFISDDGTLSICDKNKATGRSVHDEIVQRIDNRHPYSIGSW</sequence>
<name>A0AA86MC14_9CAUD</name>
<protein>
    <submittedName>
        <fullName evidence="1">Uncharacterized protein</fullName>
    </submittedName>
</protein>
<evidence type="ECO:0000313" key="1">
    <source>
        <dbReference type="EMBL" id="BES79779.1"/>
    </source>
</evidence>
<accession>A0AA86MC14</accession>
<proteinExistence type="predicted"/>
<evidence type="ECO:0000313" key="2">
    <source>
        <dbReference type="Proteomes" id="UP001304813"/>
    </source>
</evidence>
<keyword evidence="2" id="KW-1185">Reference proteome</keyword>